<dbReference type="Proteomes" id="UP000784294">
    <property type="component" value="Unassembled WGS sequence"/>
</dbReference>
<dbReference type="Pfam" id="PF04446">
    <property type="entry name" value="Thg1"/>
    <property type="match status" value="2"/>
</dbReference>
<keyword evidence="8" id="KW-0479">Metal-binding</keyword>
<dbReference type="Pfam" id="PF14413">
    <property type="entry name" value="Thg1C"/>
    <property type="match status" value="1"/>
</dbReference>
<comment type="caution">
    <text evidence="15">The sequence shown here is derived from an EMBL/GenBank/DDBJ whole genome shotgun (WGS) entry which is preliminary data.</text>
</comment>
<evidence type="ECO:0000256" key="1">
    <source>
        <dbReference type="ARBA" id="ARBA00001946"/>
    </source>
</evidence>
<dbReference type="GO" id="GO:0008193">
    <property type="term" value="F:tRNA guanylyltransferase activity"/>
    <property type="evidence" value="ECO:0007669"/>
    <property type="project" value="UniProtKB-EC"/>
</dbReference>
<evidence type="ECO:0000256" key="4">
    <source>
        <dbReference type="ARBA" id="ARBA00022310"/>
    </source>
</evidence>
<dbReference type="PANTHER" id="PTHR12729">
    <property type="entry name" value="TRNA(HIS) GUANYLYLTRANSFERASE-RELATED"/>
    <property type="match status" value="1"/>
</dbReference>
<evidence type="ECO:0000313" key="15">
    <source>
        <dbReference type="EMBL" id="VEL33520.1"/>
    </source>
</evidence>
<evidence type="ECO:0000256" key="6">
    <source>
        <dbReference type="ARBA" id="ARBA00022694"/>
    </source>
</evidence>
<evidence type="ECO:0000256" key="9">
    <source>
        <dbReference type="ARBA" id="ARBA00022741"/>
    </source>
</evidence>
<keyword evidence="10" id="KW-0460">Magnesium</keyword>
<evidence type="ECO:0000256" key="3">
    <source>
        <dbReference type="ARBA" id="ARBA00012511"/>
    </source>
</evidence>
<evidence type="ECO:0000256" key="8">
    <source>
        <dbReference type="ARBA" id="ARBA00022723"/>
    </source>
</evidence>
<evidence type="ECO:0000259" key="13">
    <source>
        <dbReference type="Pfam" id="PF04446"/>
    </source>
</evidence>
<keyword evidence="16" id="KW-1185">Reference proteome</keyword>
<gene>
    <name evidence="15" type="ORF">PXEA_LOCUS26960</name>
</gene>
<dbReference type="GO" id="GO:0005525">
    <property type="term" value="F:GTP binding"/>
    <property type="evidence" value="ECO:0007669"/>
    <property type="project" value="UniProtKB-KW"/>
</dbReference>
<dbReference type="Gene3D" id="3.30.70.3000">
    <property type="match status" value="2"/>
</dbReference>
<evidence type="ECO:0000256" key="10">
    <source>
        <dbReference type="ARBA" id="ARBA00022842"/>
    </source>
</evidence>
<dbReference type="EMBL" id="CAAALY010245919">
    <property type="protein sequence ID" value="VEL33520.1"/>
    <property type="molecule type" value="Genomic_DNA"/>
</dbReference>
<keyword evidence="9" id="KW-0547">Nucleotide-binding</keyword>
<comment type="cofactor">
    <cofactor evidence="1">
        <name>Mg(2+)</name>
        <dbReference type="ChEBI" id="CHEBI:18420"/>
    </cofactor>
</comment>
<proteinExistence type="inferred from homology"/>
<dbReference type="GO" id="GO:0006400">
    <property type="term" value="P:tRNA modification"/>
    <property type="evidence" value="ECO:0007669"/>
    <property type="project" value="InterPro"/>
</dbReference>
<evidence type="ECO:0000256" key="11">
    <source>
        <dbReference type="ARBA" id="ARBA00023134"/>
    </source>
</evidence>
<keyword evidence="7" id="KW-0548">Nucleotidyltransferase</keyword>
<evidence type="ECO:0000256" key="2">
    <source>
        <dbReference type="ARBA" id="ARBA00010113"/>
    </source>
</evidence>
<dbReference type="AlphaFoldDB" id="A0A3S5CSQ7"/>
<dbReference type="PANTHER" id="PTHR12729:SF6">
    <property type="entry name" value="TRNA(HIS) GUANYLYLTRANSFERASE-RELATED"/>
    <property type="match status" value="1"/>
</dbReference>
<evidence type="ECO:0000313" key="16">
    <source>
        <dbReference type="Proteomes" id="UP000784294"/>
    </source>
</evidence>
<keyword evidence="5" id="KW-0808">Transferase</keyword>
<feature type="domain" description="Thg1 C-terminal" evidence="14">
    <location>
        <begin position="150"/>
        <end position="199"/>
    </location>
</feature>
<dbReference type="InterPro" id="IPR024956">
    <property type="entry name" value="tRNAHis_GuaTrfase_cat"/>
</dbReference>
<feature type="domain" description="tRNAHis guanylyltransferase catalytic" evidence="13">
    <location>
        <begin position="37"/>
        <end position="105"/>
    </location>
</feature>
<dbReference type="InterPro" id="IPR007537">
    <property type="entry name" value="tRNAHis_GuaTrfase_Thg1"/>
</dbReference>
<feature type="domain" description="tRNAHis guanylyltransferase catalytic" evidence="13">
    <location>
        <begin position="106"/>
        <end position="147"/>
    </location>
</feature>
<dbReference type="InterPro" id="IPR025845">
    <property type="entry name" value="Thg1_C_dom"/>
</dbReference>
<dbReference type="EC" id="2.7.7.79" evidence="3"/>
<comment type="similarity">
    <text evidence="2">Belongs to the tRNA(His) guanylyltransferase family.</text>
</comment>
<evidence type="ECO:0000259" key="14">
    <source>
        <dbReference type="Pfam" id="PF14413"/>
    </source>
</evidence>
<dbReference type="OrthoDB" id="62560at2759"/>
<evidence type="ECO:0000256" key="7">
    <source>
        <dbReference type="ARBA" id="ARBA00022695"/>
    </source>
</evidence>
<accession>A0A3S5CSQ7</accession>
<keyword evidence="6" id="KW-0819">tRNA processing</keyword>
<keyword evidence="11" id="KW-0342">GTP-binding</keyword>
<comment type="catalytic activity">
    <reaction evidence="12">
        <text>a 5'-end ribonucleotide-tRNA(His) + GTP + ATP + H2O = a 5'-end phospho-guanosine-ribonucleotide-tRNA(His) + AMP + 2 diphosphate + H(+)</text>
        <dbReference type="Rhea" id="RHEA:54564"/>
        <dbReference type="Rhea" id="RHEA-COMP:14193"/>
        <dbReference type="Rhea" id="RHEA-COMP:14917"/>
        <dbReference type="ChEBI" id="CHEBI:15377"/>
        <dbReference type="ChEBI" id="CHEBI:15378"/>
        <dbReference type="ChEBI" id="CHEBI:30616"/>
        <dbReference type="ChEBI" id="CHEBI:33019"/>
        <dbReference type="ChEBI" id="CHEBI:37565"/>
        <dbReference type="ChEBI" id="CHEBI:138282"/>
        <dbReference type="ChEBI" id="CHEBI:141847"/>
        <dbReference type="ChEBI" id="CHEBI:456215"/>
        <dbReference type="EC" id="2.7.7.79"/>
    </reaction>
</comment>
<reference evidence="15" key="1">
    <citation type="submission" date="2018-11" db="EMBL/GenBank/DDBJ databases">
        <authorList>
            <consortium name="Pathogen Informatics"/>
        </authorList>
    </citation>
    <scope>NUCLEOTIDE SEQUENCE</scope>
</reference>
<protein>
    <recommendedName>
        <fullName evidence="4">Probable tRNA(His) guanylyltransferase</fullName>
        <ecNumber evidence="3">2.7.7.79</ecNumber>
    </recommendedName>
</protein>
<name>A0A3S5CSQ7_9PLAT</name>
<dbReference type="InterPro" id="IPR038469">
    <property type="entry name" value="tRNAHis_GuaTrfase_Thg1_sf"/>
</dbReference>
<evidence type="ECO:0000256" key="5">
    <source>
        <dbReference type="ARBA" id="ARBA00022679"/>
    </source>
</evidence>
<sequence>MENWLVGAPSRRLLHHFHSPPQRRLAIRVQPMAKSHFEYVRAFEANDVCLPNTWIVVRLDGQNFHTFAEKHSFKKPNDLSALRLAAVAAERVLRQHTDSILAYGHKLMTTVVSLFSSTYTFEWPRVMPADQPLLYPPAFDARVVLYPTDRNLRDYLAWRQVDCHINNLYNTCFWKLVGQAGISPAEAESQLKVGCSQDNAGFE</sequence>
<dbReference type="GO" id="GO:0000287">
    <property type="term" value="F:magnesium ion binding"/>
    <property type="evidence" value="ECO:0007669"/>
    <property type="project" value="InterPro"/>
</dbReference>
<organism evidence="15 16">
    <name type="scientific">Protopolystoma xenopodis</name>
    <dbReference type="NCBI Taxonomy" id="117903"/>
    <lineage>
        <taxon>Eukaryota</taxon>
        <taxon>Metazoa</taxon>
        <taxon>Spiralia</taxon>
        <taxon>Lophotrochozoa</taxon>
        <taxon>Platyhelminthes</taxon>
        <taxon>Monogenea</taxon>
        <taxon>Polyopisthocotylea</taxon>
        <taxon>Polystomatidea</taxon>
        <taxon>Polystomatidae</taxon>
        <taxon>Protopolystoma</taxon>
    </lineage>
</organism>
<evidence type="ECO:0000256" key="12">
    <source>
        <dbReference type="ARBA" id="ARBA00047281"/>
    </source>
</evidence>